<dbReference type="InterPro" id="IPR036390">
    <property type="entry name" value="WH_DNA-bd_sf"/>
</dbReference>
<dbReference type="SUPFAM" id="SSF46785">
    <property type="entry name" value="Winged helix' DNA-binding domain"/>
    <property type="match status" value="1"/>
</dbReference>
<feature type="region of interest" description="Disordered" evidence="8">
    <location>
        <begin position="423"/>
        <end position="468"/>
    </location>
</feature>
<evidence type="ECO:0000256" key="8">
    <source>
        <dbReference type="SAM" id="MobiDB-lite"/>
    </source>
</evidence>
<feature type="region of interest" description="Disordered" evidence="8">
    <location>
        <begin position="498"/>
        <end position="534"/>
    </location>
</feature>
<comment type="subcellular location">
    <subcellularLocation>
        <location evidence="1">Nucleus</location>
    </subcellularLocation>
</comment>
<feature type="non-terminal residue" evidence="10">
    <location>
        <position position="534"/>
    </location>
</feature>
<dbReference type="GO" id="GO:0043565">
    <property type="term" value="F:sequence-specific DNA binding"/>
    <property type="evidence" value="ECO:0007669"/>
    <property type="project" value="InterPro"/>
</dbReference>
<reference evidence="10" key="1">
    <citation type="journal article" date="2020" name="Fungal Divers.">
        <title>Resolving the Mortierellaceae phylogeny through synthesis of multi-gene phylogenetics and phylogenomics.</title>
        <authorList>
            <person name="Vandepol N."/>
            <person name="Liber J."/>
            <person name="Desiro A."/>
            <person name="Na H."/>
            <person name="Kennedy M."/>
            <person name="Barry K."/>
            <person name="Grigoriev I.V."/>
            <person name="Miller A.N."/>
            <person name="O'Donnell K."/>
            <person name="Stajich J.E."/>
            <person name="Bonito G."/>
        </authorList>
    </citation>
    <scope>NUCLEOTIDE SEQUENCE</scope>
    <source>
        <strain evidence="10">NRRL 6426</strain>
    </source>
</reference>
<evidence type="ECO:0000256" key="6">
    <source>
        <dbReference type="ARBA" id="ARBA00023242"/>
    </source>
</evidence>
<feature type="region of interest" description="Disordered" evidence="8">
    <location>
        <begin position="343"/>
        <end position="404"/>
    </location>
</feature>
<dbReference type="PANTHER" id="PTHR10015">
    <property type="entry name" value="HEAT SHOCK TRANSCRIPTION FACTOR"/>
    <property type="match status" value="1"/>
</dbReference>
<feature type="region of interest" description="Disordered" evidence="8">
    <location>
        <begin position="1"/>
        <end position="193"/>
    </location>
</feature>
<feature type="compositionally biased region" description="Low complexity" evidence="8">
    <location>
        <begin position="499"/>
        <end position="510"/>
    </location>
</feature>
<dbReference type="OrthoDB" id="60033at2759"/>
<accession>A0A9P5RUI3</accession>
<comment type="caution">
    <text evidence="10">The sequence shown here is derived from an EMBL/GenBank/DDBJ whole genome shotgun (WGS) entry which is preliminary data.</text>
</comment>
<dbReference type="SMART" id="SM00415">
    <property type="entry name" value="HSF"/>
    <property type="match status" value="1"/>
</dbReference>
<dbReference type="GO" id="GO:0005634">
    <property type="term" value="C:nucleus"/>
    <property type="evidence" value="ECO:0007669"/>
    <property type="project" value="UniProtKB-SubCell"/>
</dbReference>
<evidence type="ECO:0000313" key="11">
    <source>
        <dbReference type="Proteomes" id="UP000748756"/>
    </source>
</evidence>
<evidence type="ECO:0000313" key="10">
    <source>
        <dbReference type="EMBL" id="KAF9148141.1"/>
    </source>
</evidence>
<evidence type="ECO:0000256" key="5">
    <source>
        <dbReference type="ARBA" id="ARBA00023163"/>
    </source>
</evidence>
<dbReference type="EMBL" id="JAAAUQ010000705">
    <property type="protein sequence ID" value="KAF9148141.1"/>
    <property type="molecule type" value="Genomic_DNA"/>
</dbReference>
<dbReference type="InterPro" id="IPR000232">
    <property type="entry name" value="HSF_DNA-bd"/>
</dbReference>
<feature type="compositionally biased region" description="Basic and acidic residues" evidence="8">
    <location>
        <begin position="18"/>
        <end position="29"/>
    </location>
</feature>
<feature type="compositionally biased region" description="Basic and acidic residues" evidence="8">
    <location>
        <begin position="44"/>
        <end position="82"/>
    </location>
</feature>
<protein>
    <recommendedName>
        <fullName evidence="9">HSF-type DNA-binding domain-containing protein</fullName>
    </recommendedName>
</protein>
<keyword evidence="6" id="KW-0539">Nucleus</keyword>
<feature type="compositionally biased region" description="Basic and acidic residues" evidence="8">
    <location>
        <begin position="394"/>
        <end position="404"/>
    </location>
</feature>
<keyword evidence="5" id="KW-0804">Transcription</keyword>
<evidence type="ECO:0000256" key="1">
    <source>
        <dbReference type="ARBA" id="ARBA00004123"/>
    </source>
</evidence>
<feature type="compositionally biased region" description="Basic and acidic residues" evidence="8">
    <location>
        <begin position="91"/>
        <end position="107"/>
    </location>
</feature>
<feature type="compositionally biased region" description="Basic residues" evidence="8">
    <location>
        <begin position="117"/>
        <end position="126"/>
    </location>
</feature>
<dbReference type="Pfam" id="PF00447">
    <property type="entry name" value="HSF_DNA-bind"/>
    <property type="match status" value="1"/>
</dbReference>
<dbReference type="PANTHER" id="PTHR10015:SF427">
    <property type="entry name" value="HEAT SHOCK FACTOR PROTEIN"/>
    <property type="match status" value="1"/>
</dbReference>
<dbReference type="FunFam" id="1.10.10.10:FF:000027">
    <property type="entry name" value="Heat shock transcription factor 1"/>
    <property type="match status" value="1"/>
</dbReference>
<feature type="domain" description="HSF-type DNA-binding" evidence="9">
    <location>
        <begin position="209"/>
        <end position="317"/>
    </location>
</feature>
<keyword evidence="3" id="KW-0805">Transcription regulation</keyword>
<dbReference type="AlphaFoldDB" id="A0A9P5RUI3"/>
<feature type="compositionally biased region" description="Pro residues" evidence="8">
    <location>
        <begin position="354"/>
        <end position="363"/>
    </location>
</feature>
<dbReference type="InterPro" id="IPR036388">
    <property type="entry name" value="WH-like_DNA-bd_sf"/>
</dbReference>
<feature type="compositionally biased region" description="Basic and acidic residues" evidence="8">
    <location>
        <begin position="176"/>
        <end position="191"/>
    </location>
</feature>
<dbReference type="Proteomes" id="UP000748756">
    <property type="component" value="Unassembled WGS sequence"/>
</dbReference>
<dbReference type="GO" id="GO:0003700">
    <property type="term" value="F:DNA-binding transcription factor activity"/>
    <property type="evidence" value="ECO:0007669"/>
    <property type="project" value="InterPro"/>
</dbReference>
<sequence>MTQTQTQTQTQQGYSAHPNDKRQRSHSFDGHQQQQHRDNHLHHQHDDYRIERGSRDPEMHDSGNSHWDGARHERGNTSEQQRRPTSLPSPSEEHRFNPYNRHFDTGRIHSSGGHGDHNHRNHHHHHQNEQSPSARSDGQPEEDAEFDENISDENIQEGEDGEEDEDEEGSEEIDEDGRNSKERDGAAKNEDGTCSLTFSMYHNQKPVKVRSMFVDKLFKMVEDPSIQHLISWAKEGDMFYVYNCVELSDTILPRFFKHNNWQSFVRQLNMYGFHKIYRYDREESTLNRKRPESQRWQFYHPQFQRDFPHLRANIKRKSARSMNTAPATSRVVFEHGKGYFLQRNDRSRSNSGDGPPPPPPPPAGGLGHMQGRHGENGSSPTSRHVAAGRQSNDSPRDHHPEGRGEMMAFSGYQRQQFHSEVRYAVKASSASPHAAHDSHHGRLPPPPGHGGFHPSSDPHGPPSAPEDRSTIAAVGHLRNHSLTRVSYEKGSLFALGADAASSSPSAAPHHPGGPRVGHRNSDSALSPLSANGPG</sequence>
<feature type="compositionally biased region" description="Polar residues" evidence="8">
    <location>
        <begin position="522"/>
        <end position="534"/>
    </location>
</feature>
<dbReference type="PRINTS" id="PR00056">
    <property type="entry name" value="HSFDOMAIN"/>
</dbReference>
<dbReference type="Gene3D" id="1.10.10.10">
    <property type="entry name" value="Winged helix-like DNA-binding domain superfamily/Winged helix DNA-binding domain"/>
    <property type="match status" value="1"/>
</dbReference>
<gene>
    <name evidence="10" type="ORF">BG015_010162</name>
</gene>
<name>A0A9P5RUI3_9FUNG</name>
<evidence type="ECO:0000256" key="7">
    <source>
        <dbReference type="RuleBase" id="RU004020"/>
    </source>
</evidence>
<feature type="compositionally biased region" description="Low complexity" evidence="8">
    <location>
        <begin position="1"/>
        <end position="12"/>
    </location>
</feature>
<evidence type="ECO:0000256" key="4">
    <source>
        <dbReference type="ARBA" id="ARBA00023125"/>
    </source>
</evidence>
<organism evidence="10 11">
    <name type="scientific">Linnemannia schmuckeri</name>
    <dbReference type="NCBI Taxonomy" id="64567"/>
    <lineage>
        <taxon>Eukaryota</taxon>
        <taxon>Fungi</taxon>
        <taxon>Fungi incertae sedis</taxon>
        <taxon>Mucoromycota</taxon>
        <taxon>Mortierellomycotina</taxon>
        <taxon>Mortierellomycetes</taxon>
        <taxon>Mortierellales</taxon>
        <taxon>Mortierellaceae</taxon>
        <taxon>Linnemannia</taxon>
    </lineage>
</organism>
<proteinExistence type="inferred from homology"/>
<keyword evidence="4" id="KW-0238">DNA-binding</keyword>
<feature type="compositionally biased region" description="Acidic residues" evidence="8">
    <location>
        <begin position="139"/>
        <end position="175"/>
    </location>
</feature>
<keyword evidence="11" id="KW-1185">Reference proteome</keyword>
<evidence type="ECO:0000256" key="3">
    <source>
        <dbReference type="ARBA" id="ARBA00023015"/>
    </source>
</evidence>
<evidence type="ECO:0000259" key="9">
    <source>
        <dbReference type="SMART" id="SM00415"/>
    </source>
</evidence>
<evidence type="ECO:0000256" key="2">
    <source>
        <dbReference type="ARBA" id="ARBA00006403"/>
    </source>
</evidence>
<comment type="similarity">
    <text evidence="2 7">Belongs to the HSF family.</text>
</comment>